<reference evidence="1" key="1">
    <citation type="submission" date="2006-05" db="EMBL/GenBank/DDBJ databases">
        <title>Simultaneous high-throughput recombinational cloning of open reading frames in closed and open configurations.</title>
        <authorList>
            <person name="Underwood B.A."/>
            <person name="Vanderhaeghen R."/>
            <person name="Whitford R."/>
            <person name="Town C.D."/>
            <person name="Hilson P."/>
        </authorList>
    </citation>
    <scope>NUCLEOTIDE SEQUENCE</scope>
</reference>
<protein>
    <submittedName>
        <fullName evidence="1">Uncharacterized protein</fullName>
    </submittedName>
</protein>
<organism evidence="1">
    <name type="scientific">Arabidopsis thaliana</name>
    <name type="common">Mouse-ear cress</name>
    <dbReference type="NCBI Taxonomy" id="3702"/>
    <lineage>
        <taxon>Eukaryota</taxon>
        <taxon>Viridiplantae</taxon>
        <taxon>Streptophyta</taxon>
        <taxon>Embryophyta</taxon>
        <taxon>Tracheophyta</taxon>
        <taxon>Spermatophyta</taxon>
        <taxon>Magnoliopsida</taxon>
        <taxon>eudicotyledons</taxon>
        <taxon>Gunneridae</taxon>
        <taxon>Pentapetalae</taxon>
        <taxon>rosids</taxon>
        <taxon>malvids</taxon>
        <taxon>Brassicales</taxon>
        <taxon>Brassicaceae</taxon>
        <taxon>Camelineae</taxon>
        <taxon>Arabidopsis</taxon>
    </lineage>
</organism>
<accession>A0MDI2</accession>
<dbReference type="EMBL" id="DQ652598">
    <property type="protein sequence ID" value="ABK28305.1"/>
    <property type="molecule type" value="mRNA"/>
</dbReference>
<name>A0MDI2_ARATH</name>
<feature type="non-terminal residue" evidence="1">
    <location>
        <position position="102"/>
    </location>
</feature>
<proteinExistence type="evidence at transcript level"/>
<evidence type="ECO:0000313" key="1">
    <source>
        <dbReference type="EMBL" id="ABK28305.1"/>
    </source>
</evidence>
<sequence>MFSVLRCAKLKLLNMSNIFAISNIRPAYFPLFKAFLGLRLDLEVAFETARLAGDGSAASPAVSLRRLMLSPPSSSSSSEAKLTIFVCRVGYINNVVRTSSPG</sequence>
<dbReference type="AlphaFoldDB" id="A0MDI2"/>